<accession>A0A9P4U459</accession>
<evidence type="ECO:0000313" key="1">
    <source>
        <dbReference type="EMBL" id="KAF2436640.1"/>
    </source>
</evidence>
<dbReference type="PANTHER" id="PTHR42085:SF2">
    <property type="entry name" value="F-BOX DOMAIN-CONTAINING PROTEIN"/>
    <property type="match status" value="1"/>
</dbReference>
<evidence type="ECO:0000313" key="2">
    <source>
        <dbReference type="Proteomes" id="UP000800235"/>
    </source>
</evidence>
<reference evidence="1" key="1">
    <citation type="journal article" date="2020" name="Stud. Mycol.">
        <title>101 Dothideomycetes genomes: a test case for predicting lifestyles and emergence of pathogens.</title>
        <authorList>
            <person name="Haridas S."/>
            <person name="Albert R."/>
            <person name="Binder M."/>
            <person name="Bloem J."/>
            <person name="Labutti K."/>
            <person name="Salamov A."/>
            <person name="Andreopoulos B."/>
            <person name="Baker S."/>
            <person name="Barry K."/>
            <person name="Bills G."/>
            <person name="Bluhm B."/>
            <person name="Cannon C."/>
            <person name="Castanera R."/>
            <person name="Culley D."/>
            <person name="Daum C."/>
            <person name="Ezra D."/>
            <person name="Gonzalez J."/>
            <person name="Henrissat B."/>
            <person name="Kuo A."/>
            <person name="Liang C."/>
            <person name="Lipzen A."/>
            <person name="Lutzoni F."/>
            <person name="Magnuson J."/>
            <person name="Mondo S."/>
            <person name="Nolan M."/>
            <person name="Ohm R."/>
            <person name="Pangilinan J."/>
            <person name="Park H.-J."/>
            <person name="Ramirez L."/>
            <person name="Alfaro M."/>
            <person name="Sun H."/>
            <person name="Tritt A."/>
            <person name="Yoshinaga Y."/>
            <person name="Zwiers L.-H."/>
            <person name="Turgeon B."/>
            <person name="Goodwin S."/>
            <person name="Spatafora J."/>
            <person name="Crous P."/>
            <person name="Grigoriev I."/>
        </authorList>
    </citation>
    <scope>NUCLEOTIDE SEQUENCE</scope>
    <source>
        <strain evidence="1">CBS 130266</strain>
    </source>
</reference>
<comment type="caution">
    <text evidence="1">The sequence shown here is derived from an EMBL/GenBank/DDBJ whole genome shotgun (WGS) entry which is preliminary data.</text>
</comment>
<protein>
    <submittedName>
        <fullName evidence="1">Uncharacterized protein</fullName>
    </submittedName>
</protein>
<dbReference type="AlphaFoldDB" id="A0A9P4U459"/>
<dbReference type="InterPro" id="IPR038883">
    <property type="entry name" value="AN11006-like"/>
</dbReference>
<dbReference type="Proteomes" id="UP000800235">
    <property type="component" value="Unassembled WGS sequence"/>
</dbReference>
<dbReference type="PANTHER" id="PTHR42085">
    <property type="entry name" value="F-BOX DOMAIN-CONTAINING PROTEIN"/>
    <property type="match status" value="1"/>
</dbReference>
<gene>
    <name evidence="1" type="ORF">EJ08DRAFT_674505</name>
</gene>
<name>A0A9P4U459_9PEZI</name>
<proteinExistence type="predicted"/>
<keyword evidence="2" id="KW-1185">Reference proteome</keyword>
<dbReference type="EMBL" id="MU007010">
    <property type="protein sequence ID" value="KAF2436640.1"/>
    <property type="molecule type" value="Genomic_DNA"/>
</dbReference>
<organism evidence="1 2">
    <name type="scientific">Tothia fuscella</name>
    <dbReference type="NCBI Taxonomy" id="1048955"/>
    <lineage>
        <taxon>Eukaryota</taxon>
        <taxon>Fungi</taxon>
        <taxon>Dikarya</taxon>
        <taxon>Ascomycota</taxon>
        <taxon>Pezizomycotina</taxon>
        <taxon>Dothideomycetes</taxon>
        <taxon>Pleosporomycetidae</taxon>
        <taxon>Venturiales</taxon>
        <taxon>Cylindrosympodiaceae</taxon>
        <taxon>Tothia</taxon>
    </lineage>
</organism>
<sequence>MRNRYCKKLAPIGCGGRKENKDSQVTPPLTAEPSQTLLTAPFPFLELPIEVRNQIYKHAIVSKLPIRVLGSCGDIQHWRNGTWTPPLSPPALTQASKQLHSECKGIYYGHNTFAFTERDMKFPMGTPYATAMTKFQNEIHVSALECISTVCFEINLYRLPVVLGGISGGMFWKGMNQWISIAVVEGGTRIEVSSKALLSGEAQDYVRGLLGLGQGDEVFTGLDVLRLVDAAIAEQKSLSHGANKLLNYPLDLDPSTSKAFKRGKYMIQL</sequence>
<dbReference type="OrthoDB" id="62952at2759"/>